<dbReference type="Pfam" id="PF04060">
    <property type="entry name" value="FeS"/>
    <property type="match status" value="1"/>
</dbReference>
<evidence type="ECO:0000313" key="7">
    <source>
        <dbReference type="Proteomes" id="UP000198636"/>
    </source>
</evidence>
<accession>A0A1G5CKQ9</accession>
<keyword evidence="7" id="KW-1185">Reference proteome</keyword>
<dbReference type="Gene3D" id="3.40.950.10">
    <property type="entry name" value="Fe-only Hydrogenase (Larger Subunit), Chain L, domain 3"/>
    <property type="match status" value="1"/>
</dbReference>
<keyword evidence="1" id="KW-0004">4Fe-4S</keyword>
<feature type="domain" description="4Fe-4S" evidence="5">
    <location>
        <begin position="208"/>
        <end position="267"/>
    </location>
</feature>
<dbReference type="EMBL" id="FMUS01000003">
    <property type="protein sequence ID" value="SCY03129.1"/>
    <property type="molecule type" value="Genomic_DNA"/>
</dbReference>
<evidence type="ECO:0000256" key="4">
    <source>
        <dbReference type="ARBA" id="ARBA00023014"/>
    </source>
</evidence>
<dbReference type="InterPro" id="IPR009016">
    <property type="entry name" value="Fe_hydrogenase"/>
</dbReference>
<evidence type="ECO:0000259" key="5">
    <source>
        <dbReference type="PROSITE" id="PS51656"/>
    </source>
</evidence>
<name>A0A1G5CKQ9_9FIRM</name>
<dbReference type="SUPFAM" id="SSF53920">
    <property type="entry name" value="Fe-only hydrogenase"/>
    <property type="match status" value="1"/>
</dbReference>
<dbReference type="InterPro" id="IPR007202">
    <property type="entry name" value="4Fe-4S_dom"/>
</dbReference>
<dbReference type="STRING" id="1120976.SAMN03080606_00696"/>
<reference evidence="6 7" key="1">
    <citation type="submission" date="2016-10" db="EMBL/GenBank/DDBJ databases">
        <authorList>
            <person name="de Groot N.N."/>
        </authorList>
    </citation>
    <scope>NUCLEOTIDE SEQUENCE [LARGE SCALE GENOMIC DNA]</scope>
    <source>
        <strain evidence="6 7">DSM 18978</strain>
    </source>
</reference>
<organism evidence="6 7">
    <name type="scientific">Alkaliphilus peptidifermentans DSM 18978</name>
    <dbReference type="NCBI Taxonomy" id="1120976"/>
    <lineage>
        <taxon>Bacteria</taxon>
        <taxon>Bacillati</taxon>
        <taxon>Bacillota</taxon>
        <taxon>Clostridia</taxon>
        <taxon>Peptostreptococcales</taxon>
        <taxon>Natronincolaceae</taxon>
        <taxon>Alkaliphilus</taxon>
    </lineage>
</organism>
<dbReference type="GO" id="GO:0046872">
    <property type="term" value="F:metal ion binding"/>
    <property type="evidence" value="ECO:0007669"/>
    <property type="project" value="UniProtKB-KW"/>
</dbReference>
<dbReference type="Proteomes" id="UP000198636">
    <property type="component" value="Unassembled WGS sequence"/>
</dbReference>
<evidence type="ECO:0000256" key="2">
    <source>
        <dbReference type="ARBA" id="ARBA00022723"/>
    </source>
</evidence>
<dbReference type="Pfam" id="PF02906">
    <property type="entry name" value="Fe_hyd_lg_C"/>
    <property type="match status" value="1"/>
</dbReference>
<evidence type="ECO:0000313" key="6">
    <source>
        <dbReference type="EMBL" id="SCY03129.1"/>
    </source>
</evidence>
<protein>
    <submittedName>
        <fullName evidence="6">Iron only hydrogenase large subunit, C-terminal domain</fullName>
    </submittedName>
</protein>
<dbReference type="InterPro" id="IPR050395">
    <property type="entry name" value="4Fe4S_Ferredoxin_RnfB"/>
</dbReference>
<proteinExistence type="predicted"/>
<dbReference type="AlphaFoldDB" id="A0A1G5CKQ9"/>
<dbReference type="Gene3D" id="1.10.15.40">
    <property type="entry name" value="Electron transport complex subunit B, putative Fe-S cluster"/>
    <property type="match status" value="1"/>
</dbReference>
<keyword evidence="4" id="KW-0411">Iron-sulfur</keyword>
<keyword evidence="2" id="KW-0479">Metal-binding</keyword>
<dbReference type="PANTHER" id="PTHR43560:SF1">
    <property type="entry name" value="ION-TRANSLOCATING OXIDOREDUCTASE COMPLEX SUBUNIT B"/>
    <property type="match status" value="1"/>
</dbReference>
<gene>
    <name evidence="6" type="ORF">SAMN03080606_00696</name>
</gene>
<dbReference type="OrthoDB" id="9798098at2"/>
<dbReference type="PANTHER" id="PTHR43560">
    <property type="entry name" value="ION-TRANSLOCATING OXIDOREDUCTASE COMPLEX SUBUNIT B"/>
    <property type="match status" value="1"/>
</dbReference>
<dbReference type="InterPro" id="IPR004108">
    <property type="entry name" value="Fe_hydrogenase_lsu_C"/>
</dbReference>
<evidence type="ECO:0000256" key="3">
    <source>
        <dbReference type="ARBA" id="ARBA00023004"/>
    </source>
</evidence>
<evidence type="ECO:0000256" key="1">
    <source>
        <dbReference type="ARBA" id="ARBA00022485"/>
    </source>
</evidence>
<dbReference type="GO" id="GO:0051539">
    <property type="term" value="F:4 iron, 4 sulfur cluster binding"/>
    <property type="evidence" value="ECO:0007669"/>
    <property type="project" value="UniProtKB-KW"/>
</dbReference>
<dbReference type="PROSITE" id="PS51656">
    <property type="entry name" value="4FE4S"/>
    <property type="match status" value="1"/>
</dbReference>
<keyword evidence="3" id="KW-0408">Iron</keyword>
<sequence>MIEHILPIDSPVEISAHLARENAKTTHGLKEEDIGVYYITPCPARIYSFQKPVGIKKSHVSGTLSVKDVFLEVSKNLDKDQTTHKDFYPSGKGIGWARTGGQSQALGLKEYLAVDGIQNVISVLEEIEYHKIRDLTFLECHACTNGCVGGSLTIENSFVARNRIRKLVEAHYGYEPKAIQSFENYQLTESLAPIQVTKLDDNLSEAIKKMEQIEKVLPSLPNIDCGACGAPRCRALAEDIVLGYASMDDCIVILKNQISSEKEDTKEK</sequence>